<evidence type="ECO:0000313" key="3">
    <source>
        <dbReference type="EMBL" id="KAH8099582.1"/>
    </source>
</evidence>
<dbReference type="GO" id="GO:0005737">
    <property type="term" value="C:cytoplasm"/>
    <property type="evidence" value="ECO:0007669"/>
    <property type="project" value="TreeGrafter"/>
</dbReference>
<feature type="compositionally biased region" description="Polar residues" evidence="2">
    <location>
        <begin position="384"/>
        <end position="393"/>
    </location>
</feature>
<evidence type="ECO:0000313" key="4">
    <source>
        <dbReference type="Proteomes" id="UP000813824"/>
    </source>
</evidence>
<dbReference type="Proteomes" id="UP000813824">
    <property type="component" value="Unassembled WGS sequence"/>
</dbReference>
<feature type="compositionally biased region" description="Polar residues" evidence="2">
    <location>
        <begin position="509"/>
        <end position="522"/>
    </location>
</feature>
<reference evidence="3" key="1">
    <citation type="journal article" date="2021" name="New Phytol.">
        <title>Evolutionary innovations through gain and loss of genes in the ectomycorrhizal Boletales.</title>
        <authorList>
            <person name="Wu G."/>
            <person name="Miyauchi S."/>
            <person name="Morin E."/>
            <person name="Kuo A."/>
            <person name="Drula E."/>
            <person name="Varga T."/>
            <person name="Kohler A."/>
            <person name="Feng B."/>
            <person name="Cao Y."/>
            <person name="Lipzen A."/>
            <person name="Daum C."/>
            <person name="Hundley H."/>
            <person name="Pangilinan J."/>
            <person name="Johnson J."/>
            <person name="Barry K."/>
            <person name="LaButti K."/>
            <person name="Ng V."/>
            <person name="Ahrendt S."/>
            <person name="Min B."/>
            <person name="Choi I.G."/>
            <person name="Park H."/>
            <person name="Plett J.M."/>
            <person name="Magnuson J."/>
            <person name="Spatafora J.W."/>
            <person name="Nagy L.G."/>
            <person name="Henrissat B."/>
            <person name="Grigoriev I.V."/>
            <person name="Yang Z.L."/>
            <person name="Xu J."/>
            <person name="Martin F.M."/>
        </authorList>
    </citation>
    <scope>NUCLEOTIDE SEQUENCE</scope>
    <source>
        <strain evidence="3">KKN 215</strain>
    </source>
</reference>
<feature type="coiled-coil region" evidence="1">
    <location>
        <begin position="763"/>
        <end position="797"/>
    </location>
</feature>
<dbReference type="GO" id="GO:0007020">
    <property type="term" value="P:microtubule nucleation"/>
    <property type="evidence" value="ECO:0007669"/>
    <property type="project" value="TreeGrafter"/>
</dbReference>
<dbReference type="PANTHER" id="PTHR44414:SF1">
    <property type="entry name" value="PROTEIN NEDD1"/>
    <property type="match status" value="1"/>
</dbReference>
<dbReference type="EMBL" id="JAEVFJ010000019">
    <property type="protein sequence ID" value="KAH8099582.1"/>
    <property type="molecule type" value="Genomic_DNA"/>
</dbReference>
<proteinExistence type="predicted"/>
<gene>
    <name evidence="3" type="ORF">BXZ70DRAFT_942406</name>
</gene>
<feature type="region of interest" description="Disordered" evidence="2">
    <location>
        <begin position="580"/>
        <end position="615"/>
    </location>
</feature>
<dbReference type="OrthoDB" id="1602884at2759"/>
<dbReference type="InterPro" id="IPR015943">
    <property type="entry name" value="WD40/YVTN_repeat-like_dom_sf"/>
</dbReference>
<dbReference type="SMART" id="SM00320">
    <property type="entry name" value="WD40"/>
    <property type="match status" value="4"/>
</dbReference>
<feature type="compositionally biased region" description="Polar residues" evidence="2">
    <location>
        <begin position="352"/>
        <end position="361"/>
    </location>
</feature>
<organism evidence="3 4">
    <name type="scientific">Cristinia sonorae</name>
    <dbReference type="NCBI Taxonomy" id="1940300"/>
    <lineage>
        <taxon>Eukaryota</taxon>
        <taxon>Fungi</taxon>
        <taxon>Dikarya</taxon>
        <taxon>Basidiomycota</taxon>
        <taxon>Agaricomycotina</taxon>
        <taxon>Agaricomycetes</taxon>
        <taxon>Agaricomycetidae</taxon>
        <taxon>Agaricales</taxon>
        <taxon>Pleurotineae</taxon>
        <taxon>Stephanosporaceae</taxon>
        <taxon>Cristinia</taxon>
    </lineage>
</organism>
<dbReference type="GO" id="GO:0036064">
    <property type="term" value="C:ciliary basal body"/>
    <property type="evidence" value="ECO:0007669"/>
    <property type="project" value="TreeGrafter"/>
</dbReference>
<dbReference type="SUPFAM" id="SSF50978">
    <property type="entry name" value="WD40 repeat-like"/>
    <property type="match status" value="1"/>
</dbReference>
<name>A0A8K0UNW1_9AGAR</name>
<feature type="region of interest" description="Disordered" evidence="2">
    <location>
        <begin position="633"/>
        <end position="723"/>
    </location>
</feature>
<sequence>MLAISTASNLVVFDPKKSTTSPAPSASLSSPTAAVWAPDNSVLYVSNSAGIQRFNAQGIFQSTVYESSESVSALVGKDKGRIVVFSTGQQVCVLDTVTGKVAHKFDTHKTFVTSLTLSSDASLLASITLDAVHIHNLSSNTTTALRNLPATSGSVTACAFHPHMRTRLLLGIGNLLSIYETNRPSGPAKVIAMEKENVGRITAITSSPFSKTLIAVGFSGGTVRLVDLEKEKGLLRSVSLNIPLTTLSFSPEGAALYAGTENGKLLILDLRALDKAPKTIIISEEGEPIISVSAQRKLKPGERPTPPPAPKTATQSESAKVRRSASATTSIATDKRATTTRVKVTPAASPRIRTTSASTTPVRLRVTSTTTNTPSPQPPVRIRTISTVANSPTAKPPTGPARPATVVGKVSRTSHGMRRVSGPLSEKVTTPTKSPLNKSFTSQKSDRLDVSVSIDNLLDIPKVGRENRSPQGIRQRTTSSLSGTSSRATRTRTISTTSQMSTSSRAMTGSTLGTSVSGASSISRTTTARPTKTSSTSTKPKSSSNTRKGSKEWAADSMSPIPAVPPLPVAFGEAEPLTAVKCPVPRDRTPSPDLPSTDRVPITPLPPSRAAKGKAPERYLGVLGLGTPEVQRWIQAGDNEKKDGRKVGFAEEDENSQKRGGAHESDDEDDEPQEAKIELTVQVSPRRPTAPSSTNWAPVPSPLRNSLGGLMGEAASVPGPSTNPAQDLLTNLIRDALYDFRRETKAEIVGLHLDLVNMGRGWRKEMKDAMDQWGTELREAREENKRLKEENERLRKRIY</sequence>
<feature type="region of interest" description="Disordered" evidence="2">
    <location>
        <begin position="461"/>
        <end position="561"/>
    </location>
</feature>
<feature type="compositionally biased region" description="Basic and acidic residues" evidence="2">
    <location>
        <begin position="638"/>
        <end position="664"/>
    </location>
</feature>
<dbReference type="AlphaFoldDB" id="A0A8K0UNW1"/>
<accession>A0A8K0UNW1</accession>
<dbReference type="GO" id="GO:0000278">
    <property type="term" value="P:mitotic cell cycle"/>
    <property type="evidence" value="ECO:0007669"/>
    <property type="project" value="TreeGrafter"/>
</dbReference>
<dbReference type="PANTHER" id="PTHR44414">
    <property type="entry name" value="PROTEIN NEDD1"/>
    <property type="match status" value="1"/>
</dbReference>
<feature type="compositionally biased region" description="Polar residues" evidence="2">
    <location>
        <begin position="427"/>
        <end position="443"/>
    </location>
</feature>
<keyword evidence="4" id="KW-1185">Reference proteome</keyword>
<dbReference type="InterPro" id="IPR036322">
    <property type="entry name" value="WD40_repeat_dom_sf"/>
</dbReference>
<dbReference type="InterPro" id="IPR052818">
    <property type="entry name" value="NEDD1_Spindle_Assembly"/>
</dbReference>
<protein>
    <submittedName>
        <fullName evidence="3">YVTN repeat-like/Quino protein amine dehydrogenase</fullName>
    </submittedName>
</protein>
<dbReference type="GO" id="GO:0005814">
    <property type="term" value="C:centriole"/>
    <property type="evidence" value="ECO:0007669"/>
    <property type="project" value="TreeGrafter"/>
</dbReference>
<comment type="caution">
    <text evidence="3">The sequence shown here is derived from an EMBL/GenBank/DDBJ whole genome shotgun (WGS) entry which is preliminary data.</text>
</comment>
<feature type="compositionally biased region" description="Low complexity" evidence="2">
    <location>
        <begin position="523"/>
        <end position="547"/>
    </location>
</feature>
<dbReference type="Gene3D" id="2.130.10.10">
    <property type="entry name" value="YVTN repeat-like/Quinoprotein amine dehydrogenase"/>
    <property type="match status" value="2"/>
</dbReference>
<dbReference type="GO" id="GO:0000922">
    <property type="term" value="C:spindle pole"/>
    <property type="evidence" value="ECO:0007669"/>
    <property type="project" value="TreeGrafter"/>
</dbReference>
<dbReference type="InterPro" id="IPR001680">
    <property type="entry name" value="WD40_rpt"/>
</dbReference>
<dbReference type="GO" id="GO:0043015">
    <property type="term" value="F:gamma-tubulin binding"/>
    <property type="evidence" value="ECO:0007669"/>
    <property type="project" value="TreeGrafter"/>
</dbReference>
<keyword evidence="1" id="KW-0175">Coiled coil</keyword>
<feature type="compositionally biased region" description="Low complexity" evidence="2">
    <location>
        <begin position="474"/>
        <end position="508"/>
    </location>
</feature>
<evidence type="ECO:0000256" key="1">
    <source>
        <dbReference type="SAM" id="Coils"/>
    </source>
</evidence>
<evidence type="ECO:0000256" key="2">
    <source>
        <dbReference type="SAM" id="MobiDB-lite"/>
    </source>
</evidence>
<feature type="region of interest" description="Disordered" evidence="2">
    <location>
        <begin position="292"/>
        <end position="446"/>
    </location>
</feature>